<proteinExistence type="predicted"/>
<organism evidence="2 3">
    <name type="scientific">Laccaria amethystina LaAM-08-1</name>
    <dbReference type="NCBI Taxonomy" id="1095629"/>
    <lineage>
        <taxon>Eukaryota</taxon>
        <taxon>Fungi</taxon>
        <taxon>Dikarya</taxon>
        <taxon>Basidiomycota</taxon>
        <taxon>Agaricomycotina</taxon>
        <taxon>Agaricomycetes</taxon>
        <taxon>Agaricomycetidae</taxon>
        <taxon>Agaricales</taxon>
        <taxon>Agaricineae</taxon>
        <taxon>Hydnangiaceae</taxon>
        <taxon>Laccaria</taxon>
    </lineage>
</organism>
<evidence type="ECO:0000256" key="1">
    <source>
        <dbReference type="SAM" id="Phobius"/>
    </source>
</evidence>
<name>A0A0C9XHM9_9AGAR</name>
<dbReference type="AlphaFoldDB" id="A0A0C9XHM9"/>
<dbReference type="HOGENOM" id="CLU_081164_0_1_1"/>
<keyword evidence="1" id="KW-0812">Transmembrane</keyword>
<evidence type="ECO:0000313" key="3">
    <source>
        <dbReference type="Proteomes" id="UP000054477"/>
    </source>
</evidence>
<feature type="transmembrane region" description="Helical" evidence="1">
    <location>
        <begin position="26"/>
        <end position="50"/>
    </location>
</feature>
<keyword evidence="1" id="KW-1133">Transmembrane helix</keyword>
<dbReference type="Proteomes" id="UP000054477">
    <property type="component" value="Unassembled WGS sequence"/>
</dbReference>
<keyword evidence="3" id="KW-1185">Reference proteome</keyword>
<protein>
    <submittedName>
        <fullName evidence="2">Uncharacterized protein</fullName>
    </submittedName>
</protein>
<reference evidence="3" key="2">
    <citation type="submission" date="2015-01" db="EMBL/GenBank/DDBJ databases">
        <title>Evolutionary Origins and Diversification of the Mycorrhizal Mutualists.</title>
        <authorList>
            <consortium name="DOE Joint Genome Institute"/>
            <consortium name="Mycorrhizal Genomics Consortium"/>
            <person name="Kohler A."/>
            <person name="Kuo A."/>
            <person name="Nagy L.G."/>
            <person name="Floudas D."/>
            <person name="Copeland A."/>
            <person name="Barry K.W."/>
            <person name="Cichocki N."/>
            <person name="Veneault-Fourrey C."/>
            <person name="LaButti K."/>
            <person name="Lindquist E.A."/>
            <person name="Lipzen A."/>
            <person name="Lundell T."/>
            <person name="Morin E."/>
            <person name="Murat C."/>
            <person name="Riley R."/>
            <person name="Ohm R."/>
            <person name="Sun H."/>
            <person name="Tunlid A."/>
            <person name="Henrissat B."/>
            <person name="Grigoriev I.V."/>
            <person name="Hibbett D.S."/>
            <person name="Martin F."/>
        </authorList>
    </citation>
    <scope>NUCLEOTIDE SEQUENCE [LARGE SCALE GENOMIC DNA]</scope>
    <source>
        <strain evidence="3">LaAM-08-1</strain>
    </source>
</reference>
<feature type="non-terminal residue" evidence="2">
    <location>
        <position position="1"/>
    </location>
</feature>
<evidence type="ECO:0000313" key="2">
    <source>
        <dbReference type="EMBL" id="KIK01029.1"/>
    </source>
</evidence>
<dbReference type="EMBL" id="KN838613">
    <property type="protein sequence ID" value="KIK01029.1"/>
    <property type="molecule type" value="Genomic_DNA"/>
</dbReference>
<gene>
    <name evidence="2" type="ORF">K443DRAFT_99321</name>
</gene>
<keyword evidence="1" id="KW-0472">Membrane</keyword>
<accession>A0A0C9XHM9</accession>
<dbReference type="OrthoDB" id="2758521at2759"/>
<dbReference type="Gene3D" id="2.60.120.260">
    <property type="entry name" value="Galactose-binding domain-like"/>
    <property type="match status" value="1"/>
</dbReference>
<sequence>NQTYSGRALKPDVTQVYNGTYSAAKYYPAMGSMGIGMNFSGTAVYVFLILANYRNDGAPVPWTSTVTRANFSVDGGSPVPFLHISNLSTTALQYNSLVFSLANLSNGDHRLDITTTGSTDIYVNFDYAVYT</sequence>
<reference evidence="2 3" key="1">
    <citation type="submission" date="2014-04" db="EMBL/GenBank/DDBJ databases">
        <authorList>
            <consortium name="DOE Joint Genome Institute"/>
            <person name="Kuo A."/>
            <person name="Kohler A."/>
            <person name="Nagy L.G."/>
            <person name="Floudas D."/>
            <person name="Copeland A."/>
            <person name="Barry K.W."/>
            <person name="Cichocki N."/>
            <person name="Veneault-Fourrey C."/>
            <person name="LaButti K."/>
            <person name="Lindquist E.A."/>
            <person name="Lipzen A."/>
            <person name="Lundell T."/>
            <person name="Morin E."/>
            <person name="Murat C."/>
            <person name="Sun H."/>
            <person name="Tunlid A."/>
            <person name="Henrissat B."/>
            <person name="Grigoriev I.V."/>
            <person name="Hibbett D.S."/>
            <person name="Martin F."/>
            <person name="Nordberg H.P."/>
            <person name="Cantor M.N."/>
            <person name="Hua S.X."/>
        </authorList>
    </citation>
    <scope>NUCLEOTIDE SEQUENCE [LARGE SCALE GENOMIC DNA]</scope>
    <source>
        <strain evidence="2 3">LaAM-08-1</strain>
    </source>
</reference>